<evidence type="ECO:0000256" key="3">
    <source>
        <dbReference type="ARBA" id="ARBA00008894"/>
    </source>
</evidence>
<evidence type="ECO:0000256" key="7">
    <source>
        <dbReference type="ARBA" id="ARBA00022737"/>
    </source>
</evidence>
<dbReference type="InterPro" id="IPR027417">
    <property type="entry name" value="P-loop_NTPase"/>
</dbReference>
<keyword evidence="8" id="KW-0547">Nucleotide-binding</keyword>
<name>A0ABD1R1F3_9LAMI</name>
<dbReference type="InterPro" id="IPR002182">
    <property type="entry name" value="NB-ARC"/>
</dbReference>
<dbReference type="FunFam" id="3.40.50.300:FF:001091">
    <property type="entry name" value="Probable disease resistance protein At1g61300"/>
    <property type="match status" value="1"/>
</dbReference>
<evidence type="ECO:0000256" key="10">
    <source>
        <dbReference type="ARBA" id="ARBA00022840"/>
    </source>
</evidence>
<evidence type="ECO:0000256" key="5">
    <source>
        <dbReference type="ARBA" id="ARBA00022614"/>
    </source>
</evidence>
<dbReference type="Gene3D" id="1.10.10.10">
    <property type="entry name" value="Winged helix-like DNA-binding domain superfamily/Winged helix DNA-binding domain"/>
    <property type="match status" value="1"/>
</dbReference>
<dbReference type="InterPro" id="IPR058922">
    <property type="entry name" value="WHD_DRP"/>
</dbReference>
<dbReference type="PANTHER" id="PTHR23155:SF1152">
    <property type="entry name" value="AAA+ ATPASE DOMAIN-CONTAINING PROTEIN"/>
    <property type="match status" value="1"/>
</dbReference>
<evidence type="ECO:0000256" key="6">
    <source>
        <dbReference type="ARBA" id="ARBA00022667"/>
    </source>
</evidence>
<gene>
    <name evidence="13" type="ORF">Fot_43709</name>
</gene>
<dbReference type="GO" id="GO:0005737">
    <property type="term" value="C:cytoplasm"/>
    <property type="evidence" value="ECO:0007669"/>
    <property type="project" value="UniProtKB-SubCell"/>
</dbReference>
<dbReference type="InterPro" id="IPR036388">
    <property type="entry name" value="WH-like_DNA-bd_sf"/>
</dbReference>
<dbReference type="GO" id="GO:0005524">
    <property type="term" value="F:ATP binding"/>
    <property type="evidence" value="ECO:0007669"/>
    <property type="project" value="UniProtKB-KW"/>
</dbReference>
<evidence type="ECO:0000256" key="9">
    <source>
        <dbReference type="ARBA" id="ARBA00022821"/>
    </source>
</evidence>
<keyword evidence="5" id="KW-0433">Leucine-rich repeat</keyword>
<evidence type="ECO:0000259" key="11">
    <source>
        <dbReference type="Pfam" id="PF00931"/>
    </source>
</evidence>
<keyword evidence="7" id="KW-0677">Repeat</keyword>
<protein>
    <submittedName>
        <fullName evidence="13">Disease resistance RPP8-like protein 3</fullName>
    </submittedName>
</protein>
<comment type="similarity">
    <text evidence="3">Belongs to the disease resistance NB-LRR family.</text>
</comment>
<dbReference type="SUPFAM" id="SSF52058">
    <property type="entry name" value="L domain-like"/>
    <property type="match status" value="1"/>
</dbReference>
<evidence type="ECO:0000313" key="14">
    <source>
        <dbReference type="Proteomes" id="UP001604277"/>
    </source>
</evidence>
<evidence type="ECO:0000256" key="1">
    <source>
        <dbReference type="ARBA" id="ARBA00002074"/>
    </source>
</evidence>
<dbReference type="PANTHER" id="PTHR23155">
    <property type="entry name" value="DISEASE RESISTANCE PROTEIN RP"/>
    <property type="match status" value="1"/>
</dbReference>
<feature type="domain" description="Disease resistance protein winged helix" evidence="12">
    <location>
        <begin position="376"/>
        <end position="447"/>
    </location>
</feature>
<feature type="domain" description="NB-ARC" evidence="11">
    <location>
        <begin position="128"/>
        <end position="292"/>
    </location>
</feature>
<keyword evidence="10" id="KW-0067">ATP-binding</keyword>
<dbReference type="GO" id="GO:0051607">
    <property type="term" value="P:defense response to virus"/>
    <property type="evidence" value="ECO:0007669"/>
    <property type="project" value="UniProtKB-ARBA"/>
</dbReference>
<comment type="caution">
    <text evidence="13">The sequence shown here is derived from an EMBL/GenBank/DDBJ whole genome shotgun (WGS) entry which is preliminary data.</text>
</comment>
<dbReference type="Proteomes" id="UP001604277">
    <property type="component" value="Unassembled WGS sequence"/>
</dbReference>
<keyword evidence="9" id="KW-0611">Plant defense</keyword>
<sequence>MAYAALRSLVQILHQTLNRDHQYLILYEKQQIESLVEKLSSLQEALENYSKNTTLHLERIRDASYIAEDIIESYITDRILSQSASHEDWILATNINPIRFDLIVNWIFGSSKPASSSPSTLRFDDFMAIKERLLRESSELDIVSMVGTGGIGKTTLAKQVYHDPYIVHHFQTRAWATVSHDCNVQEILLSLLNSMEELTSEMDEMTSELLEKRLYMNLEYGRYLIVLDDVRDTKFWDDVKQLFPNGMNGSRIMMTTRLENVAGYANSCTPHRMRFLSDRESWILFCEKVFGKYCCPLNLKEIGKKIVQHCQGLPLAIVLIGGLLSKATRTEHYWEYVAENVSLVTTSIDEQCSKILSFSYKHLPSHLKWCFLYMGIFPENYNIHVSKLVKLWVAEGIVKPVGSKSLEDVAEEYFLDLVERNLILIHEKRSNGKIKTCRIHDLVRDLCVGEAEKENFFHVTNRSLHGIQEGNSMLRVSIHRNTKSHDDKVLSSPQVWSLLNFDREVPLPVPKKSNKKLSFLFLFQKRQNTLLRVFHQQGRLEFPNEVAEWVDLRYLDCISIHIPSSISKLQNLQTIILRRDMRPLYLSLDIWKMPQLRHVLLEYVILPDPSSVGTEGDKSFLVLENLQTLSLLMNFRCTEEVIKRIPNIKKLGIHLKDKEVGPEYYCLNNLVHLRKLESLKCINFGFSFLMNLIFPTSLKKFTFVGGRLSWEDMSIVGSLPNLQVLKLRRTAFFYREWITNAGEFLQLKYLLLEGIALGRWRVDCTHFPNLESLVLEDCDDFAQIPDEIIEIPTLRSIELNGCCGSVLTSAMYIQMKHRRSGGDGPQVLIANSRNRIEKLRRRMFNWLHDPFLF</sequence>
<proteinExistence type="inferred from homology"/>
<organism evidence="13 14">
    <name type="scientific">Forsythia ovata</name>
    <dbReference type="NCBI Taxonomy" id="205694"/>
    <lineage>
        <taxon>Eukaryota</taxon>
        <taxon>Viridiplantae</taxon>
        <taxon>Streptophyta</taxon>
        <taxon>Embryophyta</taxon>
        <taxon>Tracheophyta</taxon>
        <taxon>Spermatophyta</taxon>
        <taxon>Magnoliopsida</taxon>
        <taxon>eudicotyledons</taxon>
        <taxon>Gunneridae</taxon>
        <taxon>Pentapetalae</taxon>
        <taxon>asterids</taxon>
        <taxon>lamiids</taxon>
        <taxon>Lamiales</taxon>
        <taxon>Oleaceae</taxon>
        <taxon>Forsythieae</taxon>
        <taxon>Forsythia</taxon>
    </lineage>
</organism>
<evidence type="ECO:0000256" key="8">
    <source>
        <dbReference type="ARBA" id="ARBA00022741"/>
    </source>
</evidence>
<evidence type="ECO:0000256" key="2">
    <source>
        <dbReference type="ARBA" id="ARBA00004496"/>
    </source>
</evidence>
<dbReference type="AlphaFoldDB" id="A0ABD1R1F3"/>
<keyword evidence="6" id="KW-0381">Hypersensitive response</keyword>
<comment type="subcellular location">
    <subcellularLocation>
        <location evidence="2">Cytoplasm</location>
    </subcellularLocation>
</comment>
<dbReference type="Gene3D" id="1.10.8.430">
    <property type="entry name" value="Helical domain of apoptotic protease-activating factors"/>
    <property type="match status" value="1"/>
</dbReference>
<dbReference type="FunFam" id="1.10.10.10:FF:000322">
    <property type="entry name" value="Probable disease resistance protein At1g63360"/>
    <property type="match status" value="1"/>
</dbReference>
<dbReference type="Pfam" id="PF23559">
    <property type="entry name" value="WHD_DRP"/>
    <property type="match status" value="1"/>
</dbReference>
<dbReference type="SUPFAM" id="SSF52540">
    <property type="entry name" value="P-loop containing nucleoside triphosphate hydrolases"/>
    <property type="match status" value="1"/>
</dbReference>
<dbReference type="EMBL" id="JBFOLJ010000013">
    <property type="protein sequence ID" value="KAL2482265.1"/>
    <property type="molecule type" value="Genomic_DNA"/>
</dbReference>
<comment type="function">
    <text evidence="1">Confers resistance to late blight (Phytophthora infestans) races carrying the avirulence gene Avr1. Resistance proteins guard the plant against pathogens that contain an appropriate avirulence protein via an indirect interaction with this avirulence protein. That triggers a defense system including the hypersensitive response, which restricts the pathogen growth.</text>
</comment>
<evidence type="ECO:0000256" key="4">
    <source>
        <dbReference type="ARBA" id="ARBA00022490"/>
    </source>
</evidence>
<dbReference type="Gene3D" id="3.80.10.10">
    <property type="entry name" value="Ribonuclease Inhibitor"/>
    <property type="match status" value="1"/>
</dbReference>
<keyword evidence="14" id="KW-1185">Reference proteome</keyword>
<dbReference type="InterPro" id="IPR044974">
    <property type="entry name" value="Disease_R_plants"/>
</dbReference>
<dbReference type="Gene3D" id="1.20.5.4130">
    <property type="match status" value="1"/>
</dbReference>
<dbReference type="InterPro" id="IPR042197">
    <property type="entry name" value="Apaf_helical"/>
</dbReference>
<evidence type="ECO:0000313" key="13">
    <source>
        <dbReference type="EMBL" id="KAL2482265.1"/>
    </source>
</evidence>
<dbReference type="Pfam" id="PF00931">
    <property type="entry name" value="NB-ARC"/>
    <property type="match status" value="1"/>
</dbReference>
<dbReference type="GO" id="GO:0009626">
    <property type="term" value="P:plant-type hypersensitive response"/>
    <property type="evidence" value="ECO:0007669"/>
    <property type="project" value="UniProtKB-KW"/>
</dbReference>
<dbReference type="Gene3D" id="3.40.50.300">
    <property type="entry name" value="P-loop containing nucleotide triphosphate hydrolases"/>
    <property type="match status" value="1"/>
</dbReference>
<dbReference type="InterPro" id="IPR032675">
    <property type="entry name" value="LRR_dom_sf"/>
</dbReference>
<accession>A0ABD1R1F3</accession>
<reference evidence="14" key="1">
    <citation type="submission" date="2024-07" db="EMBL/GenBank/DDBJ databases">
        <title>Two chromosome-level genome assemblies of Korean endemic species Abeliophyllum distichum and Forsythia ovata (Oleaceae).</title>
        <authorList>
            <person name="Jang H."/>
        </authorList>
    </citation>
    <scope>NUCLEOTIDE SEQUENCE [LARGE SCALE GENOMIC DNA]</scope>
</reference>
<keyword evidence="4" id="KW-0963">Cytoplasm</keyword>
<evidence type="ECO:0000259" key="12">
    <source>
        <dbReference type="Pfam" id="PF23559"/>
    </source>
</evidence>
<dbReference type="PRINTS" id="PR00364">
    <property type="entry name" value="DISEASERSIST"/>
</dbReference>